<keyword evidence="1" id="KW-0677">Repeat</keyword>
<keyword evidence="3" id="KW-0812">Transmembrane</keyword>
<keyword evidence="4" id="KW-0732">Signal</keyword>
<evidence type="ECO:0000256" key="3">
    <source>
        <dbReference type="SAM" id="Phobius"/>
    </source>
</evidence>
<organism evidence="6 7">
    <name type="scientific">Listeria welshimeri</name>
    <dbReference type="NCBI Taxonomy" id="1643"/>
    <lineage>
        <taxon>Bacteria</taxon>
        <taxon>Bacillati</taxon>
        <taxon>Bacillota</taxon>
        <taxon>Bacilli</taxon>
        <taxon>Bacillales</taxon>
        <taxon>Listeriaceae</taxon>
        <taxon>Listeria</taxon>
    </lineage>
</organism>
<dbReference type="Proteomes" id="UP000522007">
    <property type="component" value="Unassembled WGS sequence"/>
</dbReference>
<evidence type="ECO:0000256" key="4">
    <source>
        <dbReference type="SAM" id="SignalP"/>
    </source>
</evidence>
<feature type="signal peptide" evidence="4">
    <location>
        <begin position="1"/>
        <end position="28"/>
    </location>
</feature>
<feature type="compositionally biased region" description="Polar residues" evidence="2">
    <location>
        <begin position="101"/>
        <end position="112"/>
    </location>
</feature>
<evidence type="ECO:0000313" key="6">
    <source>
        <dbReference type="EMBL" id="MBC1323273.1"/>
    </source>
</evidence>
<evidence type="ECO:0000256" key="2">
    <source>
        <dbReference type="SAM" id="MobiDB-lite"/>
    </source>
</evidence>
<evidence type="ECO:0000313" key="7">
    <source>
        <dbReference type="Proteomes" id="UP000522007"/>
    </source>
</evidence>
<dbReference type="Pfam" id="PF06458">
    <property type="entry name" value="MucBP"/>
    <property type="match status" value="7"/>
</dbReference>
<evidence type="ECO:0000256" key="1">
    <source>
        <dbReference type="ARBA" id="ARBA00022737"/>
    </source>
</evidence>
<feature type="compositionally biased region" description="Polar residues" evidence="2">
    <location>
        <begin position="79"/>
        <end position="91"/>
    </location>
</feature>
<keyword evidence="3" id="KW-0472">Membrane</keyword>
<dbReference type="PROSITE" id="PS00888">
    <property type="entry name" value="CNMP_BINDING_1"/>
    <property type="match status" value="1"/>
</dbReference>
<feature type="transmembrane region" description="Helical" evidence="3">
    <location>
        <begin position="152"/>
        <end position="171"/>
    </location>
</feature>
<feature type="domain" description="MucBP" evidence="5">
    <location>
        <begin position="231"/>
        <end position="292"/>
    </location>
</feature>
<feature type="domain" description="MucBP" evidence="5">
    <location>
        <begin position="590"/>
        <end position="656"/>
    </location>
</feature>
<sequence length="801" mass="87427">MNKKLGLFLFAVLLTFGGFLLGNSPVYAAESDTSNITYKYVDFDTLTKEQKNSIIKGNPTETLNNDYENYSFVYKKNTAGDSSNTDNNSAGGSKDKGYLVNENSPSGNASNSGKALIKTGDVGPDIYLIMLGFVLVGSGIGLLTLKKRHAKQFLLFLILFGGGSLMIGSIAQAAETSNLKPQETTTVTKGTKETKKPGNIEGYTYVGYIHTSKNDTAPTPLPNPVPVEQGTVTVNYQDEQGNSLAPTETLKGNIGEGYKTVQKDISGYDFKEVQGNATGEFTTKAQVVTYIYAQTPTPVEQGTVTVNYQDEQGNAVAPTETLKGDIGETYTTVQKDITGYDFKEVQGNKTGEFTTKAQVVNYIYAKTVTPVEQGTVTVNYQDEQGNSLAPTETLKGDVGETYTTVQKDITGYDFKEVQGNKTGEFTTKAQVVNYIYAKTPTPVEQGTVTVNYQDEQGNAVAPSETLKGDVGETYTTVQKVITGYDFKEVQGNATGEFTTKTQVVTYIYAKTVTPVEQGTVTVNYQDEQGNSVAPTETLKGDVGETYTTVQKDITGYDFKEVQGNKTGEFTAKAQVVTYIYTQTPVPAANLTIKYLDENGNQIHEPKIISGNVGDPYDVTGDLDKLQIEGYTIDTTKLPANATGVLSNEPIQVVYVYNKNSLADVKITVKFVNSEGNPFTVEDFSTKKDGAFVPLYPNLDQYKLQLDYNQQIYNQNQVVPDIVLEGKEGETYSLPKQMTFNIIDNQGKSVPYLISEDPNGDSTGTQYWRNVITPNNYEGKLTDQDVVVTYQIIGYAIIFPAP</sequence>
<feature type="domain" description="MucBP" evidence="5">
    <location>
        <begin position="713"/>
        <end position="789"/>
    </location>
</feature>
<comment type="caution">
    <text evidence="6">The sequence shown here is derived from an EMBL/GenBank/DDBJ whole genome shotgun (WGS) entry which is preliminary data.</text>
</comment>
<evidence type="ECO:0000259" key="5">
    <source>
        <dbReference type="Pfam" id="PF06458"/>
    </source>
</evidence>
<feature type="chain" id="PRO_5030843651" evidence="4">
    <location>
        <begin position="29"/>
        <end position="801"/>
    </location>
</feature>
<feature type="domain" description="MucBP" evidence="5">
    <location>
        <begin position="519"/>
        <end position="581"/>
    </location>
</feature>
<feature type="region of interest" description="Disordered" evidence="2">
    <location>
        <begin position="78"/>
        <end position="112"/>
    </location>
</feature>
<dbReference type="EMBL" id="JAAROP010000010">
    <property type="protein sequence ID" value="MBC1323273.1"/>
    <property type="molecule type" value="Genomic_DNA"/>
</dbReference>
<feature type="domain" description="MucBP" evidence="5">
    <location>
        <begin position="303"/>
        <end position="364"/>
    </location>
</feature>
<dbReference type="InterPro" id="IPR018488">
    <property type="entry name" value="cNMP-bd_CS"/>
</dbReference>
<gene>
    <name evidence="6" type="ORF">HB853_09965</name>
</gene>
<name>A0A7X0T640_LISWE</name>
<feature type="transmembrane region" description="Helical" evidence="3">
    <location>
        <begin position="126"/>
        <end position="145"/>
    </location>
</feature>
<accession>A0A7X0T640</accession>
<feature type="domain" description="MucBP" evidence="5">
    <location>
        <begin position="447"/>
        <end position="508"/>
    </location>
</feature>
<proteinExistence type="predicted"/>
<feature type="domain" description="MucBP" evidence="5">
    <location>
        <begin position="375"/>
        <end position="436"/>
    </location>
</feature>
<dbReference type="AlphaFoldDB" id="A0A7X0T640"/>
<reference evidence="6 7" key="1">
    <citation type="submission" date="2020-03" db="EMBL/GenBank/DDBJ databases">
        <title>Soil Listeria distribution.</title>
        <authorList>
            <person name="Liao J."/>
            <person name="Wiedmann M."/>
        </authorList>
    </citation>
    <scope>NUCLEOTIDE SEQUENCE [LARGE SCALE GENOMIC DNA]</scope>
    <source>
        <strain evidence="6 7">FSL L7-1829</strain>
    </source>
</reference>
<protein>
    <submittedName>
        <fullName evidence="6">MucBP domain-containing protein</fullName>
    </submittedName>
</protein>
<dbReference type="InterPro" id="IPR009459">
    <property type="entry name" value="MucBP_dom"/>
</dbReference>
<dbReference type="Gene3D" id="3.10.20.320">
    <property type="entry name" value="Putative peptidoglycan bound protein (lpxtg motif)"/>
    <property type="match status" value="6"/>
</dbReference>
<keyword evidence="3" id="KW-1133">Transmembrane helix</keyword>